<dbReference type="PIRSF" id="PIRSF002741">
    <property type="entry name" value="MppA"/>
    <property type="match status" value="1"/>
</dbReference>
<dbReference type="RefSeq" id="WP_074754912.1">
    <property type="nucleotide sequence ID" value="NZ_FOGJ01000005.1"/>
</dbReference>
<dbReference type="SUPFAM" id="SSF53850">
    <property type="entry name" value="Periplasmic binding protein-like II"/>
    <property type="match status" value="1"/>
</dbReference>
<dbReference type="PANTHER" id="PTHR30290">
    <property type="entry name" value="PERIPLASMIC BINDING COMPONENT OF ABC TRANSPORTER"/>
    <property type="match status" value="1"/>
</dbReference>
<feature type="compositionally biased region" description="Low complexity" evidence="1">
    <location>
        <begin position="29"/>
        <end position="40"/>
    </location>
</feature>
<dbReference type="CDD" id="cd00995">
    <property type="entry name" value="PBP2_NikA_DppA_OppA_like"/>
    <property type="match status" value="1"/>
</dbReference>
<organism evidence="4 5">
    <name type="scientific">Butyrivibrio fibrisolvens</name>
    <dbReference type="NCBI Taxonomy" id="831"/>
    <lineage>
        <taxon>Bacteria</taxon>
        <taxon>Bacillati</taxon>
        <taxon>Bacillota</taxon>
        <taxon>Clostridia</taxon>
        <taxon>Lachnospirales</taxon>
        <taxon>Lachnospiraceae</taxon>
        <taxon>Butyrivibrio</taxon>
    </lineage>
</organism>
<dbReference type="GO" id="GO:0042597">
    <property type="term" value="C:periplasmic space"/>
    <property type="evidence" value="ECO:0007669"/>
    <property type="project" value="UniProtKB-ARBA"/>
</dbReference>
<keyword evidence="2" id="KW-0732">Signal</keyword>
<evidence type="ECO:0000256" key="1">
    <source>
        <dbReference type="SAM" id="MobiDB-lite"/>
    </source>
</evidence>
<dbReference type="InterPro" id="IPR030678">
    <property type="entry name" value="Peptide/Ni-bd"/>
</dbReference>
<evidence type="ECO:0000256" key="2">
    <source>
        <dbReference type="SAM" id="SignalP"/>
    </source>
</evidence>
<feature type="signal peptide" evidence="2">
    <location>
        <begin position="1"/>
        <end position="23"/>
    </location>
</feature>
<dbReference type="InterPro" id="IPR039424">
    <property type="entry name" value="SBP_5"/>
</dbReference>
<sequence>MKKNIVKNLAPVFATLFALTAVTGCSSGAASTGAGQDTSSQSAGGEEAKSTSDGDDSYKVLRFGQALSGDGLDMQRSTSSTSASIADEVTESLLRFNDDNEEEVVLLTDFPEVSEDGTVYSFELKEGVYFTDGTELTSEDVEYTFERMFKPQTGAKSYSYFSMIKGAADMLDGKTEDLEGFEVIDDYHFNITLEYAYAPFIENIGTSYADIFPKEATEAAGENWGVGTNLIGTGPYVIQSNDDVSEVVLVKNTNYHGGEVNLDEIDIIYYDDVTTKLLAYENGEIDLADLPADLLGQYQEAYADQIHAYYPLGTNFISLNVQNEVLKDVNVRKAISLAINREELVSTILNGAGIPATSFLNNQIPGHSSSNSVYEYDPEAAKALLADSGYADGLVIDAEIRTADQTLYGAIQGYLAEVGITLNLNVVDNATWSADRAAGSINLTGITWNALYADADFQMYTYFYSSNSDGKSVFYHNDEFDKLLDDARSETDTDKRASLYEQADSILSLEDYAAIPLYYPQSQFIARDYVKGFSVGNLIYHFWYVDIDQAAKNAE</sequence>
<accession>A0A1H9P3U7</accession>
<dbReference type="Gene3D" id="3.10.105.10">
    <property type="entry name" value="Dipeptide-binding Protein, Domain 3"/>
    <property type="match status" value="1"/>
</dbReference>
<evidence type="ECO:0000259" key="3">
    <source>
        <dbReference type="Pfam" id="PF00496"/>
    </source>
</evidence>
<proteinExistence type="predicted"/>
<dbReference type="Pfam" id="PF00496">
    <property type="entry name" value="SBP_bac_5"/>
    <property type="match status" value="1"/>
</dbReference>
<dbReference type="GO" id="GO:1904680">
    <property type="term" value="F:peptide transmembrane transporter activity"/>
    <property type="evidence" value="ECO:0007669"/>
    <property type="project" value="TreeGrafter"/>
</dbReference>
<dbReference type="Proteomes" id="UP000182584">
    <property type="component" value="Unassembled WGS sequence"/>
</dbReference>
<feature type="domain" description="Solute-binding protein family 5" evidence="3">
    <location>
        <begin position="106"/>
        <end position="468"/>
    </location>
</feature>
<name>A0A1H9P3U7_BUTFI</name>
<evidence type="ECO:0000313" key="5">
    <source>
        <dbReference type="Proteomes" id="UP000182584"/>
    </source>
</evidence>
<gene>
    <name evidence="4" type="ORF">SAMN04487884_105125</name>
</gene>
<dbReference type="OrthoDB" id="9772924at2"/>
<dbReference type="PROSITE" id="PS51257">
    <property type="entry name" value="PROKAR_LIPOPROTEIN"/>
    <property type="match status" value="1"/>
</dbReference>
<feature type="compositionally biased region" description="Basic and acidic residues" evidence="1">
    <location>
        <begin position="46"/>
        <end position="56"/>
    </location>
</feature>
<feature type="region of interest" description="Disordered" evidence="1">
    <location>
        <begin position="29"/>
        <end position="56"/>
    </location>
</feature>
<dbReference type="EMBL" id="FOGJ01000005">
    <property type="protein sequence ID" value="SER42727.1"/>
    <property type="molecule type" value="Genomic_DNA"/>
</dbReference>
<dbReference type="AlphaFoldDB" id="A0A1H9P3U7"/>
<dbReference type="Gene3D" id="3.40.190.10">
    <property type="entry name" value="Periplasmic binding protein-like II"/>
    <property type="match status" value="1"/>
</dbReference>
<protein>
    <submittedName>
        <fullName evidence="4">Peptide/nickel transport system substrate-binding protein</fullName>
    </submittedName>
</protein>
<feature type="chain" id="PRO_5039179571" evidence="2">
    <location>
        <begin position="24"/>
        <end position="555"/>
    </location>
</feature>
<dbReference type="InterPro" id="IPR000914">
    <property type="entry name" value="SBP_5_dom"/>
</dbReference>
<dbReference type="GO" id="GO:0043190">
    <property type="term" value="C:ATP-binding cassette (ABC) transporter complex"/>
    <property type="evidence" value="ECO:0007669"/>
    <property type="project" value="InterPro"/>
</dbReference>
<reference evidence="4 5" key="1">
    <citation type="submission" date="2016-10" db="EMBL/GenBank/DDBJ databases">
        <authorList>
            <person name="de Groot N.N."/>
        </authorList>
    </citation>
    <scope>NUCLEOTIDE SEQUENCE [LARGE SCALE GENOMIC DNA]</scope>
    <source>
        <strain evidence="4 5">AR40</strain>
    </source>
</reference>
<evidence type="ECO:0000313" key="4">
    <source>
        <dbReference type="EMBL" id="SER42727.1"/>
    </source>
</evidence>
<dbReference type="Gene3D" id="3.90.76.10">
    <property type="entry name" value="Dipeptide-binding Protein, Domain 1"/>
    <property type="match status" value="1"/>
</dbReference>
<dbReference type="GO" id="GO:0015833">
    <property type="term" value="P:peptide transport"/>
    <property type="evidence" value="ECO:0007669"/>
    <property type="project" value="TreeGrafter"/>
</dbReference>